<dbReference type="PROSITE" id="PS01209">
    <property type="entry name" value="LDLRA_1"/>
    <property type="match status" value="1"/>
</dbReference>
<proteinExistence type="predicted"/>
<keyword evidence="5" id="KW-0812">Transmembrane</keyword>
<dbReference type="Pfam" id="PF00057">
    <property type="entry name" value="Ldl_recept_a"/>
    <property type="match status" value="1"/>
</dbReference>
<evidence type="ECO:0000256" key="2">
    <source>
        <dbReference type="PROSITE-ProRule" id="PRU00059"/>
    </source>
</evidence>
<dbReference type="Gene3D" id="2.40.128.620">
    <property type="match status" value="1"/>
</dbReference>
<dbReference type="InterPro" id="IPR000859">
    <property type="entry name" value="CUB_dom"/>
</dbReference>
<feature type="disulfide bond" evidence="3">
    <location>
        <begin position="180"/>
        <end position="195"/>
    </location>
</feature>
<dbReference type="PROSITE" id="PS01180">
    <property type="entry name" value="CUB"/>
    <property type="match status" value="1"/>
</dbReference>
<dbReference type="SUPFAM" id="SSF49854">
    <property type="entry name" value="Spermadhesin, CUB domain"/>
    <property type="match status" value="1"/>
</dbReference>
<gene>
    <name evidence="7" type="ORF">CGI_10010730</name>
</gene>
<dbReference type="AlphaFoldDB" id="K1P5C0"/>
<dbReference type="CDD" id="cd00112">
    <property type="entry name" value="LDLa"/>
    <property type="match status" value="1"/>
</dbReference>
<evidence type="ECO:0000313" key="7">
    <source>
        <dbReference type="EMBL" id="EKC18842.1"/>
    </source>
</evidence>
<dbReference type="SMART" id="SM00042">
    <property type="entry name" value="CUB"/>
    <property type="match status" value="1"/>
</dbReference>
<dbReference type="PROSITE" id="PS50068">
    <property type="entry name" value="LDLRA_2"/>
    <property type="match status" value="1"/>
</dbReference>
<sequence>MAAVVSRDVFLLLLAVHILTLVAGAAQLYHVVNVDGTCSNLTLKELSSGKIESQNGSTYPNGTNCQLTWNSTAGTKTLVLVTFDLADAQNGSCVDRLEMYDPADEANTKQTLCGTNATNQVFEFSVPIVTFSLVTDAASSHNGTGFAALVTSFSDASNGSCSGSKFICDTDRCISDSLECDGDKNCGDQSDESSCSITSSAPSTANTTDQSASSTTDTPSASSSPATSSQSAASSSQSPASTSQSPISLPASAPSSSLALGDKAVLVIIILASATVVTIIITAIIYTVWCKNNSVHPDVESIEVKEAPVSSRAHRDGPTTSRAPPQPPTPKAAPKPKAPAPREPEASPAKKGQAKKGKMLKKDAW</sequence>
<dbReference type="HOGENOM" id="CLU_759216_0_0_1"/>
<feature type="disulfide bond" evidence="2">
    <location>
        <begin position="38"/>
        <end position="65"/>
    </location>
</feature>
<protein>
    <submittedName>
        <fullName evidence="7">Low-density lipoprotein receptor-related protein 3</fullName>
    </submittedName>
</protein>
<feature type="transmembrane region" description="Helical" evidence="5">
    <location>
        <begin position="264"/>
        <end position="289"/>
    </location>
</feature>
<evidence type="ECO:0000256" key="3">
    <source>
        <dbReference type="PROSITE-ProRule" id="PRU00124"/>
    </source>
</evidence>
<dbReference type="EMBL" id="JH818489">
    <property type="protein sequence ID" value="EKC18842.1"/>
    <property type="molecule type" value="Genomic_DNA"/>
</dbReference>
<dbReference type="InterPro" id="IPR002172">
    <property type="entry name" value="LDrepeatLR_classA_rpt"/>
</dbReference>
<keyword evidence="5" id="KW-1133">Transmembrane helix</keyword>
<feature type="compositionally biased region" description="Low complexity" evidence="4">
    <location>
        <begin position="193"/>
        <end position="254"/>
    </location>
</feature>
<accession>K1P5C0</accession>
<evidence type="ECO:0000256" key="5">
    <source>
        <dbReference type="SAM" id="Phobius"/>
    </source>
</evidence>
<feature type="region of interest" description="Disordered" evidence="4">
    <location>
        <begin position="186"/>
        <end position="254"/>
    </location>
</feature>
<dbReference type="SUPFAM" id="SSF57424">
    <property type="entry name" value="LDL receptor-like module"/>
    <property type="match status" value="1"/>
</dbReference>
<dbReference type="PANTHER" id="PTHR24652">
    <property type="entry name" value="LOW-DENSITY LIPOPROTEIN RECEPTOR CLASS A DOMAIN-CONTAINING PROTEIN 2"/>
    <property type="match status" value="1"/>
</dbReference>
<comment type="caution">
    <text evidence="2">Lacks conserved residue(s) required for the propagation of feature annotation.</text>
</comment>
<feature type="compositionally biased region" description="Pro residues" evidence="4">
    <location>
        <begin position="324"/>
        <end position="339"/>
    </location>
</feature>
<keyword evidence="1 3" id="KW-1015">Disulfide bond</keyword>
<keyword evidence="7" id="KW-0675">Receptor</keyword>
<dbReference type="InterPro" id="IPR042333">
    <property type="entry name" value="LRAD2/Mig-13-like"/>
</dbReference>
<reference evidence="7" key="1">
    <citation type="journal article" date="2012" name="Nature">
        <title>The oyster genome reveals stress adaptation and complexity of shell formation.</title>
        <authorList>
            <person name="Zhang G."/>
            <person name="Fang X."/>
            <person name="Guo X."/>
            <person name="Li L."/>
            <person name="Luo R."/>
            <person name="Xu F."/>
            <person name="Yang P."/>
            <person name="Zhang L."/>
            <person name="Wang X."/>
            <person name="Qi H."/>
            <person name="Xiong Z."/>
            <person name="Que H."/>
            <person name="Xie Y."/>
            <person name="Holland P.W."/>
            <person name="Paps J."/>
            <person name="Zhu Y."/>
            <person name="Wu F."/>
            <person name="Chen Y."/>
            <person name="Wang J."/>
            <person name="Peng C."/>
            <person name="Meng J."/>
            <person name="Yang L."/>
            <person name="Liu J."/>
            <person name="Wen B."/>
            <person name="Zhang N."/>
            <person name="Huang Z."/>
            <person name="Zhu Q."/>
            <person name="Feng Y."/>
            <person name="Mount A."/>
            <person name="Hedgecock D."/>
            <person name="Xu Z."/>
            <person name="Liu Y."/>
            <person name="Domazet-Loso T."/>
            <person name="Du Y."/>
            <person name="Sun X."/>
            <person name="Zhang S."/>
            <person name="Liu B."/>
            <person name="Cheng P."/>
            <person name="Jiang X."/>
            <person name="Li J."/>
            <person name="Fan D."/>
            <person name="Wang W."/>
            <person name="Fu W."/>
            <person name="Wang T."/>
            <person name="Wang B."/>
            <person name="Zhang J."/>
            <person name="Peng Z."/>
            <person name="Li Y."/>
            <person name="Li N."/>
            <person name="Wang J."/>
            <person name="Chen M."/>
            <person name="He Y."/>
            <person name="Tan F."/>
            <person name="Song X."/>
            <person name="Zheng Q."/>
            <person name="Huang R."/>
            <person name="Yang H."/>
            <person name="Du X."/>
            <person name="Chen L."/>
            <person name="Yang M."/>
            <person name="Gaffney P.M."/>
            <person name="Wang S."/>
            <person name="Luo L."/>
            <person name="She Z."/>
            <person name="Ming Y."/>
            <person name="Huang W."/>
            <person name="Zhang S."/>
            <person name="Huang B."/>
            <person name="Zhang Y."/>
            <person name="Qu T."/>
            <person name="Ni P."/>
            <person name="Miao G."/>
            <person name="Wang J."/>
            <person name="Wang Q."/>
            <person name="Steinberg C.E."/>
            <person name="Wang H."/>
            <person name="Li N."/>
            <person name="Qian L."/>
            <person name="Zhang G."/>
            <person name="Li Y."/>
            <person name="Yang H."/>
            <person name="Liu X."/>
            <person name="Wang J."/>
            <person name="Yin Y."/>
            <person name="Wang J."/>
        </authorList>
    </citation>
    <scope>NUCLEOTIDE SEQUENCE [LARGE SCALE GENOMIC DNA]</scope>
    <source>
        <strain evidence="7">05x7-T-G4-1.051#20</strain>
    </source>
</reference>
<keyword evidence="5" id="KW-0472">Membrane</keyword>
<feature type="signal peptide" evidence="6">
    <location>
        <begin position="1"/>
        <end position="25"/>
    </location>
</feature>
<dbReference type="InParanoid" id="K1P5C0"/>
<feature type="disulfide bond" evidence="3">
    <location>
        <begin position="168"/>
        <end position="186"/>
    </location>
</feature>
<dbReference type="InterPro" id="IPR035914">
    <property type="entry name" value="Sperma_CUB_dom_sf"/>
</dbReference>
<dbReference type="SMART" id="SM00192">
    <property type="entry name" value="LDLa"/>
    <property type="match status" value="1"/>
</dbReference>
<evidence type="ECO:0000256" key="4">
    <source>
        <dbReference type="SAM" id="MobiDB-lite"/>
    </source>
</evidence>
<dbReference type="Gene3D" id="2.60.120.290">
    <property type="entry name" value="Spermadhesin, CUB domain"/>
    <property type="match status" value="1"/>
</dbReference>
<organism evidence="7">
    <name type="scientific">Magallana gigas</name>
    <name type="common">Pacific oyster</name>
    <name type="synonym">Crassostrea gigas</name>
    <dbReference type="NCBI Taxonomy" id="29159"/>
    <lineage>
        <taxon>Eukaryota</taxon>
        <taxon>Metazoa</taxon>
        <taxon>Spiralia</taxon>
        <taxon>Lophotrochozoa</taxon>
        <taxon>Mollusca</taxon>
        <taxon>Bivalvia</taxon>
        <taxon>Autobranchia</taxon>
        <taxon>Pteriomorphia</taxon>
        <taxon>Ostreida</taxon>
        <taxon>Ostreoidea</taxon>
        <taxon>Ostreidae</taxon>
        <taxon>Magallana</taxon>
    </lineage>
</organism>
<evidence type="ECO:0000256" key="6">
    <source>
        <dbReference type="SAM" id="SignalP"/>
    </source>
</evidence>
<feature type="chain" id="PRO_5043399769" evidence="6">
    <location>
        <begin position="26"/>
        <end position="365"/>
    </location>
</feature>
<evidence type="ECO:0000256" key="1">
    <source>
        <dbReference type="ARBA" id="ARBA00023157"/>
    </source>
</evidence>
<keyword evidence="7" id="KW-0449">Lipoprotein</keyword>
<dbReference type="InterPro" id="IPR036055">
    <property type="entry name" value="LDL_receptor-like_sf"/>
</dbReference>
<name>K1P5C0_MAGGI</name>
<feature type="disulfide bond" evidence="3">
    <location>
        <begin position="161"/>
        <end position="173"/>
    </location>
</feature>
<feature type="region of interest" description="Disordered" evidence="4">
    <location>
        <begin position="306"/>
        <end position="365"/>
    </location>
</feature>
<keyword evidence="6" id="KW-0732">Signal</keyword>
<dbReference type="PANTHER" id="PTHR24652:SF69">
    <property type="entry name" value="CUB DOMAIN-CONTAINING PROTEIN"/>
    <property type="match status" value="1"/>
</dbReference>
<dbReference type="InterPro" id="IPR023415">
    <property type="entry name" value="LDLR_class-A_CS"/>
</dbReference>